<dbReference type="Gene3D" id="3.40.225.10">
    <property type="entry name" value="Class II aldolase/adducin N-terminal domain"/>
    <property type="match status" value="1"/>
</dbReference>
<feature type="compositionally biased region" description="Polar residues" evidence="2">
    <location>
        <begin position="1"/>
        <end position="10"/>
    </location>
</feature>
<evidence type="ECO:0000313" key="5">
    <source>
        <dbReference type="Proteomes" id="UP001651158"/>
    </source>
</evidence>
<dbReference type="PANTHER" id="PTHR10672">
    <property type="entry name" value="ADDUCIN"/>
    <property type="match status" value="1"/>
</dbReference>
<feature type="region of interest" description="Disordered" evidence="2">
    <location>
        <begin position="452"/>
        <end position="525"/>
    </location>
</feature>
<feature type="domain" description="Class II aldolase/adducin N-terminal" evidence="3">
    <location>
        <begin position="81"/>
        <end position="261"/>
    </location>
</feature>
<evidence type="ECO:0000313" key="4">
    <source>
        <dbReference type="EMBL" id="KAL5109569.1"/>
    </source>
</evidence>
<dbReference type="SMART" id="SM01007">
    <property type="entry name" value="Aldolase_II"/>
    <property type="match status" value="1"/>
</dbReference>
<dbReference type="PANTHER" id="PTHR10672:SF3">
    <property type="entry name" value="PROTEIN HU-LI TAI SHAO"/>
    <property type="match status" value="1"/>
</dbReference>
<evidence type="ECO:0000256" key="1">
    <source>
        <dbReference type="ARBA" id="ARBA00006274"/>
    </source>
</evidence>
<gene>
    <name evidence="4" type="ORF">TcWFU_010195</name>
</gene>
<feature type="compositionally biased region" description="Basic and acidic residues" evidence="2">
    <location>
        <begin position="500"/>
        <end position="510"/>
    </location>
</feature>
<dbReference type="EMBL" id="JAKROA010000003">
    <property type="protein sequence ID" value="KAL5109569.1"/>
    <property type="molecule type" value="Genomic_DNA"/>
</dbReference>
<comment type="similarity">
    <text evidence="1">Belongs to the aldolase class II family. Adducin subfamily.</text>
</comment>
<name>A0ABR4QJB5_9CEST</name>
<dbReference type="SUPFAM" id="SSF53639">
    <property type="entry name" value="AraD/HMP-PK domain-like"/>
    <property type="match status" value="1"/>
</dbReference>
<dbReference type="InterPro" id="IPR036409">
    <property type="entry name" value="Aldolase_II/adducin_N_sf"/>
</dbReference>
<feature type="compositionally biased region" description="Basic residues" evidence="2">
    <location>
        <begin position="475"/>
        <end position="484"/>
    </location>
</feature>
<organism evidence="4 5">
    <name type="scientific">Taenia crassiceps</name>
    <dbReference type="NCBI Taxonomy" id="6207"/>
    <lineage>
        <taxon>Eukaryota</taxon>
        <taxon>Metazoa</taxon>
        <taxon>Spiralia</taxon>
        <taxon>Lophotrochozoa</taxon>
        <taxon>Platyhelminthes</taxon>
        <taxon>Cestoda</taxon>
        <taxon>Eucestoda</taxon>
        <taxon>Cyclophyllidea</taxon>
        <taxon>Taeniidae</taxon>
        <taxon>Taenia</taxon>
    </lineage>
</organism>
<reference evidence="4 5" key="1">
    <citation type="journal article" date="2022" name="Front. Cell. Infect. Microbiol.">
        <title>The Genomes of Two Strains of Taenia crassiceps the Animal Model for the Study of Human Cysticercosis.</title>
        <authorList>
            <person name="Bobes R.J."/>
            <person name="Estrada K."/>
            <person name="Rios-Valencia D.G."/>
            <person name="Calderon-Gallegos A."/>
            <person name="de la Torre P."/>
            <person name="Carrero J.C."/>
            <person name="Sanchez-Flores A."/>
            <person name="Laclette J.P."/>
        </authorList>
    </citation>
    <scope>NUCLEOTIDE SEQUENCE [LARGE SCALE GENOMIC DNA]</scope>
    <source>
        <strain evidence="4">WFUcys</strain>
    </source>
</reference>
<dbReference type="InterPro" id="IPR001303">
    <property type="entry name" value="Aldolase_II/adducin_N"/>
</dbReference>
<proteinExistence type="inferred from homology"/>
<feature type="region of interest" description="Disordered" evidence="2">
    <location>
        <begin position="1"/>
        <end position="28"/>
    </location>
</feature>
<protein>
    <submittedName>
        <fullName evidence="4">Alpha-adducin</fullName>
    </submittedName>
</protein>
<comment type="caution">
    <text evidence="4">The sequence shown here is derived from an EMBL/GenBank/DDBJ whole genome shotgun (WGS) entry which is preliminary data.</text>
</comment>
<evidence type="ECO:0000256" key="2">
    <source>
        <dbReference type="SAM" id="MobiDB-lite"/>
    </source>
</evidence>
<dbReference type="InterPro" id="IPR051017">
    <property type="entry name" value="Aldolase-II_Adducin_sf"/>
</dbReference>
<evidence type="ECO:0000259" key="3">
    <source>
        <dbReference type="SMART" id="SM01007"/>
    </source>
</evidence>
<keyword evidence="5" id="KW-1185">Reference proteome</keyword>
<dbReference type="Proteomes" id="UP001651158">
    <property type="component" value="Unassembled WGS sequence"/>
</dbReference>
<dbReference type="Pfam" id="PF00596">
    <property type="entry name" value="Aldolase_II"/>
    <property type="match status" value="1"/>
</dbReference>
<sequence length="722" mass="77981">MTENLTSVNKSGDGPEIKPCPPSKRSVNTSGALQQLSEILNMHARGGTMNDLKGNTPTIPINDLRGDEATRYTREERLIRCQLAALCHLIDLNGWTNSIYNQISAKCAEDEFLVNPFGLLYHEVQASTLVKVNSQGNVLDPGSTVLGVNKAGWNMHSAVHSTRSDINCVAHLRLPDVVAVSCIKSGLLPVSPEALELLPNVRYHDYAGIFTDATEAEAIRADLGNAKVLFLRNKGVTVAASTIPEAWYLLKRVISACQTQMRLLQLGCASNVLNEFVLTPAKNDAHGTVEQSGDCHEAIAQNVVPFASEAQMCASSETNGDDHVNGIGAKSTSSGVTDLSGWGVGEMEFEAQMRMLDSAGYRTGYAYRNPNLLRRPPSEVHWGTGTTPYQADTTMCATGFVSDNTVADAGDMDDVTAANEAGARQISEIANIVRTNREKGVQRNQWLSKTTSDHLLASQIPKHYQSTPINGQRMGGKKSGRRSKTFASFSSRNRSKEHHAKPELIVEEPRTPPTPRSDLASKSASLPTHARNLVTYSARSCNTLEPIDGAASDDEELKSKGGKKKGKWGSFRFPTFKKKSKQASVAIGFSSPPPDPSRAFRIHLFFSFVLLSASISTTDRRYFPFFSSPGQLFSTPPPVKYYGTEWGVALSWGVRSLLYSQSGAEVAGGVVGRLCPPRPRGSPLLRWGVGLGEDGDVGRPGPASTMKWSPFAGGKAVGGLRG</sequence>
<accession>A0ABR4QJB5</accession>